<gene>
    <name evidence="2" type="ORF">KQP761_LOCUS20342</name>
</gene>
<dbReference type="OrthoDB" id="9999489at2759"/>
<keyword evidence="1" id="KW-0472">Membrane</keyword>
<dbReference type="AlphaFoldDB" id="A0A815ZEF8"/>
<dbReference type="EMBL" id="CAJNOW010010601">
    <property type="protein sequence ID" value="CAF1582999.1"/>
    <property type="molecule type" value="Genomic_DNA"/>
</dbReference>
<keyword evidence="1" id="KW-1133">Transmembrane helix</keyword>
<evidence type="ECO:0000256" key="1">
    <source>
        <dbReference type="SAM" id="Phobius"/>
    </source>
</evidence>
<protein>
    <submittedName>
        <fullName evidence="2">Uncharacterized protein</fullName>
    </submittedName>
</protein>
<reference evidence="2" key="1">
    <citation type="submission" date="2021-02" db="EMBL/GenBank/DDBJ databases">
        <authorList>
            <person name="Nowell W R."/>
        </authorList>
    </citation>
    <scope>NUCLEOTIDE SEQUENCE</scope>
</reference>
<evidence type="ECO:0000313" key="3">
    <source>
        <dbReference type="Proteomes" id="UP000663834"/>
    </source>
</evidence>
<sequence length="100" mass="11165">MNSTLFTSSATTIVEPWFLPIDILRIIFSTLAHILLSADSCLAALVFASDMLGMGVFALQNDLKHIQFRDSLCIFSFYVGIASCTEFTGVNRRLDQRLEN</sequence>
<name>A0A815ZEF8_9BILA</name>
<keyword evidence="1" id="KW-0812">Transmembrane</keyword>
<proteinExistence type="predicted"/>
<dbReference type="Proteomes" id="UP000663834">
    <property type="component" value="Unassembled WGS sequence"/>
</dbReference>
<feature type="transmembrane region" description="Helical" evidence="1">
    <location>
        <begin position="26"/>
        <end position="59"/>
    </location>
</feature>
<organism evidence="2 3">
    <name type="scientific">Rotaria magnacalcarata</name>
    <dbReference type="NCBI Taxonomy" id="392030"/>
    <lineage>
        <taxon>Eukaryota</taxon>
        <taxon>Metazoa</taxon>
        <taxon>Spiralia</taxon>
        <taxon>Gnathifera</taxon>
        <taxon>Rotifera</taxon>
        <taxon>Eurotatoria</taxon>
        <taxon>Bdelloidea</taxon>
        <taxon>Philodinida</taxon>
        <taxon>Philodinidae</taxon>
        <taxon>Rotaria</taxon>
    </lineage>
</organism>
<comment type="caution">
    <text evidence="2">The sequence shown here is derived from an EMBL/GenBank/DDBJ whole genome shotgun (WGS) entry which is preliminary data.</text>
</comment>
<evidence type="ECO:0000313" key="2">
    <source>
        <dbReference type="EMBL" id="CAF1582999.1"/>
    </source>
</evidence>
<accession>A0A815ZEF8</accession>